<sequence>MIKLIINEYGYHHIVLRSLALWCATRAARERAHANVRNDYYPLVGRQYARTALYVPQAAVGFVLPMVICAPCVKVPAELGGRKNNTHIRAGARRSNVRRRSIITITISSSSSRSSSSSSSSSITTTTTLPLVECTVVLVLIALLFRIGGGQEQTTFAYSPRAGEEPPLTELMCLYCCWIIKTGTAIYRRATPLLAATEAPRFTISPSLSLSSLFPLSVRVKMLARPVFDVAVSSSLLVPR</sequence>
<dbReference type="AlphaFoldDB" id="A0A2S2PVI9"/>
<accession>A0A2S2PVI9</accession>
<dbReference type="EMBL" id="GGMS01000236">
    <property type="protein sequence ID" value="MBY69439.1"/>
    <property type="molecule type" value="Transcribed_RNA"/>
</dbReference>
<reference evidence="1" key="1">
    <citation type="submission" date="2018-04" db="EMBL/GenBank/DDBJ databases">
        <title>Transcriptome assembly of Sipha flava.</title>
        <authorList>
            <person name="Scully E.D."/>
            <person name="Geib S.M."/>
            <person name="Palmer N.A."/>
            <person name="Koch K."/>
            <person name="Bradshaw J."/>
            <person name="Heng-Moss T."/>
            <person name="Sarath G."/>
        </authorList>
    </citation>
    <scope>NUCLEOTIDE SEQUENCE</scope>
</reference>
<proteinExistence type="predicted"/>
<name>A0A2S2PVI9_9HEMI</name>
<protein>
    <submittedName>
        <fullName evidence="1">Uncharacterized protein</fullName>
    </submittedName>
</protein>
<organism evidence="1">
    <name type="scientific">Sipha flava</name>
    <name type="common">yellow sugarcane aphid</name>
    <dbReference type="NCBI Taxonomy" id="143950"/>
    <lineage>
        <taxon>Eukaryota</taxon>
        <taxon>Metazoa</taxon>
        <taxon>Ecdysozoa</taxon>
        <taxon>Arthropoda</taxon>
        <taxon>Hexapoda</taxon>
        <taxon>Insecta</taxon>
        <taxon>Pterygota</taxon>
        <taxon>Neoptera</taxon>
        <taxon>Paraneoptera</taxon>
        <taxon>Hemiptera</taxon>
        <taxon>Sternorrhyncha</taxon>
        <taxon>Aphidomorpha</taxon>
        <taxon>Aphidoidea</taxon>
        <taxon>Aphididae</taxon>
        <taxon>Sipha</taxon>
    </lineage>
</organism>
<gene>
    <name evidence="1" type="ORF">g.40250</name>
</gene>
<evidence type="ECO:0000313" key="1">
    <source>
        <dbReference type="EMBL" id="MBY69439.1"/>
    </source>
</evidence>